<accession>A0A2P5EYC6</accession>
<gene>
    <name evidence="1" type="ORF">TorRG33x02_135970</name>
</gene>
<proteinExistence type="predicted"/>
<sequence>MGSDNYPFSNAFGKEITSRSVLLGVGCRHSSIKTNLGTLHFPVGDFTWKKNTNYKKSYKYKLYSSMKVVYNIYHMIWTTLFGDITLTNKTDVFENFSYKNSYIGQHNLEI</sequence>
<evidence type="ECO:0000313" key="2">
    <source>
        <dbReference type="Proteomes" id="UP000237000"/>
    </source>
</evidence>
<dbReference type="AlphaFoldDB" id="A0A2P5EYC6"/>
<evidence type="ECO:0000313" key="1">
    <source>
        <dbReference type="EMBL" id="PON90542.1"/>
    </source>
</evidence>
<dbReference type="Proteomes" id="UP000237000">
    <property type="component" value="Unassembled WGS sequence"/>
</dbReference>
<keyword evidence="2" id="KW-1185">Reference proteome</keyword>
<dbReference type="InParanoid" id="A0A2P5EYC6"/>
<dbReference type="OrthoDB" id="10524216at2759"/>
<reference evidence="2" key="1">
    <citation type="submission" date="2016-06" db="EMBL/GenBank/DDBJ databases">
        <title>Parallel loss of symbiosis genes in relatives of nitrogen-fixing non-legume Parasponia.</title>
        <authorList>
            <person name="Van Velzen R."/>
            <person name="Holmer R."/>
            <person name="Bu F."/>
            <person name="Rutten L."/>
            <person name="Van Zeijl A."/>
            <person name="Liu W."/>
            <person name="Santuari L."/>
            <person name="Cao Q."/>
            <person name="Sharma T."/>
            <person name="Shen D."/>
            <person name="Roswanjaya Y."/>
            <person name="Wardhani T."/>
            <person name="Kalhor M.S."/>
            <person name="Jansen J."/>
            <person name="Van den Hoogen J."/>
            <person name="Gungor B."/>
            <person name="Hartog M."/>
            <person name="Hontelez J."/>
            <person name="Verver J."/>
            <person name="Yang W.-C."/>
            <person name="Schijlen E."/>
            <person name="Repin R."/>
            <person name="Schilthuizen M."/>
            <person name="Schranz E."/>
            <person name="Heidstra R."/>
            <person name="Miyata K."/>
            <person name="Fedorova E."/>
            <person name="Kohlen W."/>
            <person name="Bisseling T."/>
            <person name="Smit S."/>
            <person name="Geurts R."/>
        </authorList>
    </citation>
    <scope>NUCLEOTIDE SEQUENCE [LARGE SCALE GENOMIC DNA]</scope>
    <source>
        <strain evidence="2">cv. RG33-2</strain>
    </source>
</reference>
<name>A0A2P5EYC6_TREOI</name>
<comment type="caution">
    <text evidence="1">The sequence shown here is derived from an EMBL/GenBank/DDBJ whole genome shotgun (WGS) entry which is preliminary data.</text>
</comment>
<organism evidence="1 2">
    <name type="scientific">Trema orientale</name>
    <name type="common">Charcoal tree</name>
    <name type="synonym">Celtis orientalis</name>
    <dbReference type="NCBI Taxonomy" id="63057"/>
    <lineage>
        <taxon>Eukaryota</taxon>
        <taxon>Viridiplantae</taxon>
        <taxon>Streptophyta</taxon>
        <taxon>Embryophyta</taxon>
        <taxon>Tracheophyta</taxon>
        <taxon>Spermatophyta</taxon>
        <taxon>Magnoliopsida</taxon>
        <taxon>eudicotyledons</taxon>
        <taxon>Gunneridae</taxon>
        <taxon>Pentapetalae</taxon>
        <taxon>rosids</taxon>
        <taxon>fabids</taxon>
        <taxon>Rosales</taxon>
        <taxon>Cannabaceae</taxon>
        <taxon>Trema</taxon>
    </lineage>
</organism>
<dbReference type="EMBL" id="JXTC01000082">
    <property type="protein sequence ID" value="PON90542.1"/>
    <property type="molecule type" value="Genomic_DNA"/>
</dbReference>
<protein>
    <submittedName>
        <fullName evidence="1">Uncharacterized protein</fullName>
    </submittedName>
</protein>